<evidence type="ECO:0000256" key="3">
    <source>
        <dbReference type="ARBA" id="ARBA00022695"/>
    </source>
</evidence>
<keyword evidence="3" id="KW-0548">Nucleotidyltransferase</keyword>
<comment type="cofactor">
    <cofactor evidence="1">
        <name>Mg(2+)</name>
        <dbReference type="ChEBI" id="CHEBI:18420"/>
    </cofactor>
</comment>
<proteinExistence type="predicted"/>
<dbReference type="CDD" id="cd05403">
    <property type="entry name" value="NT_KNTase_like"/>
    <property type="match status" value="1"/>
</dbReference>
<evidence type="ECO:0000256" key="1">
    <source>
        <dbReference type="ARBA" id="ARBA00001946"/>
    </source>
</evidence>
<dbReference type="EMBL" id="CP096205">
    <property type="protein sequence ID" value="UPQ79657.1"/>
    <property type="molecule type" value="Genomic_DNA"/>
</dbReference>
<dbReference type="InterPro" id="IPR052038">
    <property type="entry name" value="Type-VII_TA_antitoxin"/>
</dbReference>
<dbReference type="SUPFAM" id="SSF81301">
    <property type="entry name" value="Nucleotidyltransferase"/>
    <property type="match status" value="1"/>
</dbReference>
<dbReference type="PANTHER" id="PTHR33571">
    <property type="entry name" value="SSL8005 PROTEIN"/>
    <property type="match status" value="1"/>
</dbReference>
<dbReference type="Proteomes" id="UP000830583">
    <property type="component" value="Chromosome"/>
</dbReference>
<name>A0ABY4KJR4_9FLAO</name>
<evidence type="ECO:0000256" key="4">
    <source>
        <dbReference type="ARBA" id="ARBA00022723"/>
    </source>
</evidence>
<gene>
    <name evidence="9" type="ORF">M0M57_02180</name>
</gene>
<dbReference type="PANTHER" id="PTHR33571:SF12">
    <property type="entry name" value="BSL3053 PROTEIN"/>
    <property type="match status" value="1"/>
</dbReference>
<reference evidence="9" key="1">
    <citation type="submission" date="2022-04" db="EMBL/GenBank/DDBJ databases">
        <title>Consumption of N2O by Flavobacterium azooxidireducens sp. nov. isolated from Decomposing Leaf Litter of Phragmites australis (Cav.).</title>
        <authorList>
            <person name="Behrendt U."/>
            <person name="Spanner T."/>
            <person name="Augustin J."/>
            <person name="Horn M.A."/>
            <person name="Kolb S."/>
            <person name="Ulrich A."/>
        </authorList>
    </citation>
    <scope>NUCLEOTIDE SEQUENCE</scope>
    <source>
        <strain evidence="9">IGB 4-14</strain>
    </source>
</reference>
<evidence type="ECO:0000313" key="9">
    <source>
        <dbReference type="EMBL" id="UPQ79657.1"/>
    </source>
</evidence>
<dbReference type="InterPro" id="IPR041633">
    <property type="entry name" value="Polbeta"/>
</dbReference>
<dbReference type="RefSeq" id="WP_248434965.1">
    <property type="nucleotide sequence ID" value="NZ_CP096205.1"/>
</dbReference>
<sequence length="99" mass="11737">MFSLNQHKSAIAKLCKTHKVDTLYIFGSANTSHFNENSDVDFLVKFKTFDLKLYFQNYMSFRESLKKILNREIDLVEEQSLKNPVLIQSIEKNKQLIYR</sequence>
<keyword evidence="2" id="KW-0808">Transferase</keyword>
<evidence type="ECO:0000256" key="7">
    <source>
        <dbReference type="ARBA" id="ARBA00022842"/>
    </source>
</evidence>
<keyword evidence="4" id="KW-0479">Metal-binding</keyword>
<keyword evidence="6" id="KW-0067">ATP-binding</keyword>
<protein>
    <submittedName>
        <fullName evidence="9">Nucleotidyltransferase domain-containing protein</fullName>
    </submittedName>
</protein>
<organism evidence="9 10">
    <name type="scientific">Flavobacterium azooxidireducens</name>
    <dbReference type="NCBI Taxonomy" id="1871076"/>
    <lineage>
        <taxon>Bacteria</taxon>
        <taxon>Pseudomonadati</taxon>
        <taxon>Bacteroidota</taxon>
        <taxon>Flavobacteriia</taxon>
        <taxon>Flavobacteriales</taxon>
        <taxon>Flavobacteriaceae</taxon>
        <taxon>Flavobacterium</taxon>
    </lineage>
</organism>
<keyword evidence="10" id="KW-1185">Reference proteome</keyword>
<dbReference type="Gene3D" id="3.30.460.10">
    <property type="entry name" value="Beta Polymerase, domain 2"/>
    <property type="match status" value="1"/>
</dbReference>
<evidence type="ECO:0000259" key="8">
    <source>
        <dbReference type="Pfam" id="PF18765"/>
    </source>
</evidence>
<accession>A0ABY4KJR4</accession>
<feature type="domain" description="Polymerase beta nucleotidyltransferase" evidence="8">
    <location>
        <begin position="11"/>
        <end position="98"/>
    </location>
</feature>
<evidence type="ECO:0000256" key="6">
    <source>
        <dbReference type="ARBA" id="ARBA00022840"/>
    </source>
</evidence>
<dbReference type="Pfam" id="PF18765">
    <property type="entry name" value="Polbeta"/>
    <property type="match status" value="1"/>
</dbReference>
<evidence type="ECO:0000256" key="2">
    <source>
        <dbReference type="ARBA" id="ARBA00022679"/>
    </source>
</evidence>
<dbReference type="InterPro" id="IPR043519">
    <property type="entry name" value="NT_sf"/>
</dbReference>
<keyword evidence="5" id="KW-0547">Nucleotide-binding</keyword>
<keyword evidence="7" id="KW-0460">Magnesium</keyword>
<evidence type="ECO:0000313" key="10">
    <source>
        <dbReference type="Proteomes" id="UP000830583"/>
    </source>
</evidence>
<evidence type="ECO:0000256" key="5">
    <source>
        <dbReference type="ARBA" id="ARBA00022741"/>
    </source>
</evidence>